<dbReference type="PANTHER" id="PTHR48094">
    <property type="entry name" value="PROTEIN/NUCLEIC ACID DEGLYCASE DJ-1-RELATED"/>
    <property type="match status" value="1"/>
</dbReference>
<name>A0A6B3RW99_9RHOB</name>
<evidence type="ECO:0000256" key="2">
    <source>
        <dbReference type="ARBA" id="ARBA00023239"/>
    </source>
</evidence>
<dbReference type="GO" id="GO:0019243">
    <property type="term" value="P:methylglyoxal catabolic process to D-lactate via S-lactoyl-glutathione"/>
    <property type="evidence" value="ECO:0007669"/>
    <property type="project" value="TreeGrafter"/>
</dbReference>
<dbReference type="AlphaFoldDB" id="A0A6B3RW99"/>
<gene>
    <name evidence="6" type="ORF">G3572_13825</name>
</gene>
<dbReference type="Pfam" id="PF01965">
    <property type="entry name" value="DJ-1_PfpI"/>
    <property type="match status" value="1"/>
</dbReference>
<dbReference type="PANTHER" id="PTHR48094:SF11">
    <property type="entry name" value="GLUTATHIONE-INDEPENDENT GLYOXALASE HSP31-RELATED"/>
    <property type="match status" value="1"/>
</dbReference>
<dbReference type="InterPro" id="IPR029062">
    <property type="entry name" value="Class_I_gatase-like"/>
</dbReference>
<evidence type="ECO:0000256" key="1">
    <source>
        <dbReference type="ARBA" id="ARBA00023016"/>
    </source>
</evidence>
<protein>
    <submittedName>
        <fullName evidence="6">Type 1 glutamine amidotransferase domain-containing protein</fullName>
    </submittedName>
</protein>
<evidence type="ECO:0000313" key="6">
    <source>
        <dbReference type="EMBL" id="NEX47289.1"/>
    </source>
</evidence>
<dbReference type="Proteomes" id="UP000481421">
    <property type="component" value="Unassembled WGS sequence"/>
</dbReference>
<feature type="domain" description="DJ-1/PfpI" evidence="5">
    <location>
        <begin position="25"/>
        <end position="222"/>
    </location>
</feature>
<dbReference type="EMBL" id="JAAIKE010000004">
    <property type="protein sequence ID" value="NEX47289.1"/>
    <property type="molecule type" value="Genomic_DNA"/>
</dbReference>
<feature type="region of interest" description="Disordered" evidence="4">
    <location>
        <begin position="44"/>
        <end position="67"/>
    </location>
</feature>
<evidence type="ECO:0000313" key="7">
    <source>
        <dbReference type="Proteomes" id="UP000481421"/>
    </source>
</evidence>
<dbReference type="InterPro" id="IPR050325">
    <property type="entry name" value="Prot/Nucl_acid_deglycase"/>
</dbReference>
<comment type="similarity">
    <text evidence="3">Belongs to the peptidase C56 family. HSP31-like subfamily.</text>
</comment>
<evidence type="ECO:0000256" key="4">
    <source>
        <dbReference type="SAM" id="MobiDB-lite"/>
    </source>
</evidence>
<keyword evidence="6" id="KW-0315">Glutamine amidotransferase</keyword>
<keyword evidence="1" id="KW-0346">Stress response</keyword>
<comment type="caution">
    <text evidence="6">The sequence shown here is derived from an EMBL/GenBank/DDBJ whole genome shotgun (WGS) entry which is preliminary data.</text>
</comment>
<keyword evidence="7" id="KW-1185">Reference proteome</keyword>
<dbReference type="Gene3D" id="3.40.50.880">
    <property type="match status" value="1"/>
</dbReference>
<keyword evidence="2" id="KW-0456">Lyase</keyword>
<dbReference type="GO" id="GO:0016740">
    <property type="term" value="F:transferase activity"/>
    <property type="evidence" value="ECO:0007669"/>
    <property type="project" value="UniProtKB-KW"/>
</dbReference>
<evidence type="ECO:0000259" key="5">
    <source>
        <dbReference type="Pfam" id="PF01965"/>
    </source>
</evidence>
<keyword evidence="6" id="KW-0808">Transferase</keyword>
<dbReference type="CDD" id="cd03141">
    <property type="entry name" value="GATase1_Hsp31_like"/>
    <property type="match status" value="1"/>
</dbReference>
<reference evidence="6 7" key="1">
    <citation type="submission" date="2020-02" db="EMBL/GenBank/DDBJ databases">
        <title>Rhodobacter algicola sp. nov., isolated from microalga culture.</title>
        <authorList>
            <person name="Park C.-Y."/>
        </authorList>
    </citation>
    <scope>NUCLEOTIDE SEQUENCE [LARGE SCALE GENOMIC DNA]</scope>
    <source>
        <strain evidence="6 7">ETT8</strain>
    </source>
</reference>
<evidence type="ECO:0000256" key="3">
    <source>
        <dbReference type="ARBA" id="ARBA00038493"/>
    </source>
</evidence>
<dbReference type="RefSeq" id="WP_164612879.1">
    <property type="nucleotide sequence ID" value="NZ_JAAIKE010000004.1"/>
</dbReference>
<dbReference type="GO" id="GO:0005737">
    <property type="term" value="C:cytoplasm"/>
    <property type="evidence" value="ECO:0007669"/>
    <property type="project" value="TreeGrafter"/>
</dbReference>
<dbReference type="InterPro" id="IPR002818">
    <property type="entry name" value="DJ-1/PfpI"/>
</dbReference>
<proteinExistence type="inferred from homology"/>
<sequence length="227" mass="23722">MKILMVLTSHDRLGDTGKKTGFWLEEFAAPYYVFKDAGAQITLASPKGGQPPLDPASDAKDAQTPATDRFKEDAAAKAALADTAVLASVSADGFDAVFYPGGHGPLWDLADDRHSQILLGQFAASGRPIGAVCHAPAVFKDAKGADGRPLVAGKTVTGFSNTEEEAAGLTDVVPFLLEDMLKSSGATYRKAADWQPHVIVDGQLVTGQNPASSEEAAEKLLALLKAA</sequence>
<dbReference type="GO" id="GO:0019172">
    <property type="term" value="F:glyoxalase III activity"/>
    <property type="evidence" value="ECO:0007669"/>
    <property type="project" value="TreeGrafter"/>
</dbReference>
<accession>A0A6B3RW99</accession>
<dbReference type="SUPFAM" id="SSF52317">
    <property type="entry name" value="Class I glutamine amidotransferase-like"/>
    <property type="match status" value="1"/>
</dbReference>
<organism evidence="6 7">
    <name type="scientific">Pseudotabrizicola algicola</name>
    <dbReference type="NCBI Taxonomy" id="2709381"/>
    <lineage>
        <taxon>Bacteria</taxon>
        <taxon>Pseudomonadati</taxon>
        <taxon>Pseudomonadota</taxon>
        <taxon>Alphaproteobacteria</taxon>
        <taxon>Rhodobacterales</taxon>
        <taxon>Paracoccaceae</taxon>
        <taxon>Pseudotabrizicola</taxon>
    </lineage>
</organism>